<dbReference type="SMART" id="SM00347">
    <property type="entry name" value="HTH_MARR"/>
    <property type="match status" value="1"/>
</dbReference>
<dbReference type="EMBL" id="CP116967">
    <property type="protein sequence ID" value="WNM57078.1"/>
    <property type="molecule type" value="Genomic_DNA"/>
</dbReference>
<evidence type="ECO:0000313" key="7">
    <source>
        <dbReference type="Proteomes" id="UP001302719"/>
    </source>
</evidence>
<dbReference type="SUPFAM" id="SSF46785">
    <property type="entry name" value="Winged helix' DNA-binding domain"/>
    <property type="match status" value="1"/>
</dbReference>
<dbReference type="KEGG" id="nall:PP769_13980"/>
<accession>A0AA96GDU1</accession>
<feature type="domain" description="HTH marR-type" evidence="5">
    <location>
        <begin position="1"/>
        <end position="135"/>
    </location>
</feature>
<dbReference type="InterPro" id="IPR000835">
    <property type="entry name" value="HTH_MarR-typ"/>
</dbReference>
<dbReference type="PROSITE" id="PS01117">
    <property type="entry name" value="HTH_MARR_1"/>
    <property type="match status" value="1"/>
</dbReference>
<evidence type="ECO:0000256" key="2">
    <source>
        <dbReference type="ARBA" id="ARBA00023015"/>
    </source>
</evidence>
<keyword evidence="7" id="KW-1185">Reference proteome</keyword>
<dbReference type="PROSITE" id="PS50995">
    <property type="entry name" value="HTH_MARR_2"/>
    <property type="match status" value="1"/>
</dbReference>
<dbReference type="PANTHER" id="PTHR33164:SF5">
    <property type="entry name" value="ORGANIC HYDROPEROXIDE RESISTANCE TRANSCRIPTIONAL REGULATOR"/>
    <property type="match status" value="1"/>
</dbReference>
<dbReference type="GO" id="GO:0006950">
    <property type="term" value="P:response to stress"/>
    <property type="evidence" value="ECO:0007669"/>
    <property type="project" value="TreeGrafter"/>
</dbReference>
<keyword evidence="4" id="KW-0804">Transcription</keyword>
<dbReference type="InterPro" id="IPR036388">
    <property type="entry name" value="WH-like_DNA-bd_sf"/>
</dbReference>
<gene>
    <name evidence="6" type="ORF">PP769_13980</name>
</gene>
<dbReference type="InterPro" id="IPR039422">
    <property type="entry name" value="MarR/SlyA-like"/>
</dbReference>
<evidence type="ECO:0000256" key="1">
    <source>
        <dbReference type="ARBA" id="ARBA00004496"/>
    </source>
</evidence>
<evidence type="ECO:0000259" key="5">
    <source>
        <dbReference type="PROSITE" id="PS50995"/>
    </source>
</evidence>
<comment type="subcellular location">
    <subcellularLocation>
        <location evidence="1">Cytoplasm</location>
    </subcellularLocation>
</comment>
<dbReference type="RefSeq" id="WP_312641155.1">
    <property type="nucleotide sequence ID" value="NZ_CP116967.1"/>
</dbReference>
<keyword evidence="2" id="KW-0805">Transcription regulation</keyword>
<evidence type="ECO:0000256" key="4">
    <source>
        <dbReference type="ARBA" id="ARBA00023163"/>
    </source>
</evidence>
<protein>
    <submittedName>
        <fullName evidence="6">MarR family winged helix-turn-helix transcriptional regulator</fullName>
    </submittedName>
</protein>
<dbReference type="GO" id="GO:0003677">
    <property type="term" value="F:DNA binding"/>
    <property type="evidence" value="ECO:0007669"/>
    <property type="project" value="UniProtKB-KW"/>
</dbReference>
<reference evidence="6 7" key="1">
    <citation type="submission" date="2023-01" db="EMBL/GenBank/DDBJ databases">
        <title>Cultivation and genomic characterization of new, ubiquitous marine nitrite-oxidizing bacteria from the Nitrospirales.</title>
        <authorList>
            <person name="Mueller A.J."/>
            <person name="Daebeler A."/>
            <person name="Herbold C.W."/>
            <person name="Kirkegaard R.H."/>
            <person name="Daims H."/>
        </authorList>
    </citation>
    <scope>NUCLEOTIDE SEQUENCE [LARGE SCALE GENOMIC DNA]</scope>
    <source>
        <strain evidence="6 7">VA</strain>
    </source>
</reference>
<dbReference type="InterPro" id="IPR023187">
    <property type="entry name" value="Tscrpt_reg_MarR-type_CS"/>
</dbReference>
<organism evidence="6 7">
    <name type="scientific">Candidatus Nitrospira allomarina</name>
    <dbReference type="NCBI Taxonomy" id="3020900"/>
    <lineage>
        <taxon>Bacteria</taxon>
        <taxon>Pseudomonadati</taxon>
        <taxon>Nitrospirota</taxon>
        <taxon>Nitrospiria</taxon>
        <taxon>Nitrospirales</taxon>
        <taxon>Nitrospiraceae</taxon>
        <taxon>Nitrospira</taxon>
    </lineage>
</organism>
<dbReference type="PANTHER" id="PTHR33164">
    <property type="entry name" value="TRANSCRIPTIONAL REGULATOR, MARR FAMILY"/>
    <property type="match status" value="1"/>
</dbReference>
<keyword evidence="3" id="KW-0238">DNA-binding</keyword>
<proteinExistence type="predicted"/>
<dbReference type="AlphaFoldDB" id="A0AA96GDU1"/>
<dbReference type="Proteomes" id="UP001302719">
    <property type="component" value="Chromosome"/>
</dbReference>
<dbReference type="Pfam" id="PF12802">
    <property type="entry name" value="MarR_2"/>
    <property type="match status" value="1"/>
</dbReference>
<sequence>MSAQEANDVLERLCNLQRMEARAFGLRYGLQPVQMEALTYLTQCNRYSNTPQAVAEYLGLTKGTVSQSLKVLEQKGFLRKQADNEDKRIVRLAPTAKGSNLIKKALLTRSLEPALARTDSIKIAELTSALRSILRGMQQVNGRKAFGACHTCRFNEDHEKNGYVCGLTREPLSVQDIQLICREHQYPH</sequence>
<evidence type="ECO:0000256" key="3">
    <source>
        <dbReference type="ARBA" id="ARBA00023125"/>
    </source>
</evidence>
<name>A0AA96GDU1_9BACT</name>
<dbReference type="GO" id="GO:0003700">
    <property type="term" value="F:DNA-binding transcription factor activity"/>
    <property type="evidence" value="ECO:0007669"/>
    <property type="project" value="InterPro"/>
</dbReference>
<dbReference type="Gene3D" id="1.10.10.10">
    <property type="entry name" value="Winged helix-like DNA-binding domain superfamily/Winged helix DNA-binding domain"/>
    <property type="match status" value="1"/>
</dbReference>
<dbReference type="GO" id="GO:0005737">
    <property type="term" value="C:cytoplasm"/>
    <property type="evidence" value="ECO:0007669"/>
    <property type="project" value="UniProtKB-SubCell"/>
</dbReference>
<dbReference type="InterPro" id="IPR036390">
    <property type="entry name" value="WH_DNA-bd_sf"/>
</dbReference>
<dbReference type="PRINTS" id="PR00598">
    <property type="entry name" value="HTHMARR"/>
</dbReference>
<evidence type="ECO:0000313" key="6">
    <source>
        <dbReference type="EMBL" id="WNM57078.1"/>
    </source>
</evidence>